<comment type="similarity">
    <text evidence="7">Belongs to the binding-protein-dependent transport system permease family.</text>
</comment>
<evidence type="ECO:0000256" key="7">
    <source>
        <dbReference type="RuleBase" id="RU363032"/>
    </source>
</evidence>
<proteinExistence type="inferred from homology"/>
<feature type="transmembrane region" description="Helical" evidence="7">
    <location>
        <begin position="261"/>
        <end position="281"/>
    </location>
</feature>
<feature type="transmembrane region" description="Helical" evidence="7">
    <location>
        <begin position="106"/>
        <end position="127"/>
    </location>
</feature>
<evidence type="ECO:0000256" key="3">
    <source>
        <dbReference type="ARBA" id="ARBA00022475"/>
    </source>
</evidence>
<keyword evidence="4 7" id="KW-0812">Transmembrane</keyword>
<organism evidence="9 10">
    <name type="scientific">Thermatribacter velox</name>
    <dbReference type="NCBI Taxonomy" id="3039681"/>
    <lineage>
        <taxon>Bacteria</taxon>
        <taxon>Pseudomonadati</taxon>
        <taxon>Atribacterota</taxon>
        <taxon>Atribacteria</taxon>
        <taxon>Atribacterales</taxon>
        <taxon>Thermatribacteraceae</taxon>
        <taxon>Thermatribacter</taxon>
    </lineage>
</organism>
<comment type="subcellular location">
    <subcellularLocation>
        <location evidence="1 7">Cell membrane</location>
        <topology evidence="1 7">Multi-pass membrane protein</topology>
    </subcellularLocation>
</comment>
<protein>
    <submittedName>
        <fullName evidence="9">Sugar ABC transporter permease</fullName>
    </submittedName>
</protein>
<evidence type="ECO:0000256" key="6">
    <source>
        <dbReference type="ARBA" id="ARBA00023136"/>
    </source>
</evidence>
<evidence type="ECO:0000256" key="2">
    <source>
        <dbReference type="ARBA" id="ARBA00022448"/>
    </source>
</evidence>
<evidence type="ECO:0000313" key="10">
    <source>
        <dbReference type="Proteomes" id="UP001461341"/>
    </source>
</evidence>
<feature type="transmembrane region" description="Helical" evidence="7">
    <location>
        <begin position="213"/>
        <end position="235"/>
    </location>
</feature>
<feature type="domain" description="ABC transmembrane type-1" evidence="8">
    <location>
        <begin position="69"/>
        <end position="280"/>
    </location>
</feature>
<evidence type="ECO:0000256" key="5">
    <source>
        <dbReference type="ARBA" id="ARBA00022989"/>
    </source>
</evidence>
<dbReference type="InterPro" id="IPR000515">
    <property type="entry name" value="MetI-like"/>
</dbReference>
<dbReference type="InterPro" id="IPR035906">
    <property type="entry name" value="MetI-like_sf"/>
</dbReference>
<keyword evidence="10" id="KW-1185">Reference proteome</keyword>
<feature type="transmembrane region" description="Helical" evidence="7">
    <location>
        <begin position="7"/>
        <end position="28"/>
    </location>
</feature>
<keyword evidence="6 7" id="KW-0472">Membrane</keyword>
<dbReference type="SUPFAM" id="SSF161098">
    <property type="entry name" value="MetI-like"/>
    <property type="match status" value="1"/>
</dbReference>
<keyword evidence="3" id="KW-1003">Cell membrane</keyword>
<dbReference type="RefSeq" id="WP_369018496.1">
    <property type="nucleotide sequence ID" value="NZ_CP121689.1"/>
</dbReference>
<dbReference type="PROSITE" id="PS50928">
    <property type="entry name" value="ABC_TM1"/>
    <property type="match status" value="1"/>
</dbReference>
<feature type="transmembrane region" description="Helical" evidence="7">
    <location>
        <begin position="68"/>
        <end position="94"/>
    </location>
</feature>
<evidence type="ECO:0000256" key="4">
    <source>
        <dbReference type="ARBA" id="ARBA00022692"/>
    </source>
</evidence>
<gene>
    <name evidence="9" type="ORF">QBE54_00980</name>
</gene>
<keyword evidence="2 7" id="KW-0813">Transport</keyword>
<dbReference type="PANTHER" id="PTHR43005">
    <property type="entry name" value="BLR7065 PROTEIN"/>
    <property type="match status" value="1"/>
</dbReference>
<feature type="transmembrane region" description="Helical" evidence="7">
    <location>
        <begin position="156"/>
        <end position="177"/>
    </location>
</feature>
<dbReference type="EMBL" id="CP121689">
    <property type="protein sequence ID" value="WZL76338.1"/>
    <property type="molecule type" value="Genomic_DNA"/>
</dbReference>
<evidence type="ECO:0000256" key="1">
    <source>
        <dbReference type="ARBA" id="ARBA00004651"/>
    </source>
</evidence>
<evidence type="ECO:0000313" key="9">
    <source>
        <dbReference type="EMBL" id="WZL76338.1"/>
    </source>
</evidence>
<accession>A0ABZ2YF19</accession>
<sequence length="290" mass="33033">MKIPRTTLFLFLLPSLALIFIFGVYPVAYNIFLSLKDVNLISYIRGTAKDVGSLNYRTVLNDSLFWRALYNTIVFTLLSIALQMVVGFLLALLFNYEFPLKGFLQALVMIPWVMPIMVSGSFFRWFLNDNGFLNNLLASLNWIREPVRWITSEKTVIYSLTAVNVWLGIPFNFILLYTGMQQIPEELYESADIDGAAGWQKVLYITLPMLRPVIVATFILGCILTFKVFDLVWIVTRGGPGGASHLLSTFSYSLAFDRFQFGKSAAVLVLMQIIVILFVGFSNRIRLEER</sequence>
<evidence type="ECO:0000259" key="8">
    <source>
        <dbReference type="PROSITE" id="PS50928"/>
    </source>
</evidence>
<dbReference type="Proteomes" id="UP001461341">
    <property type="component" value="Chromosome"/>
</dbReference>
<dbReference type="Gene3D" id="1.10.3720.10">
    <property type="entry name" value="MetI-like"/>
    <property type="match status" value="1"/>
</dbReference>
<dbReference type="CDD" id="cd06261">
    <property type="entry name" value="TM_PBP2"/>
    <property type="match status" value="1"/>
</dbReference>
<reference evidence="9 10" key="1">
    <citation type="submission" date="2023-03" db="EMBL/GenBank/DDBJ databases">
        <title>Novel Species.</title>
        <authorList>
            <person name="Ma S."/>
        </authorList>
    </citation>
    <scope>NUCLEOTIDE SEQUENCE [LARGE SCALE GENOMIC DNA]</scope>
    <source>
        <strain evidence="9 10">B11</strain>
    </source>
</reference>
<name>A0ABZ2YF19_9BACT</name>
<dbReference type="PANTHER" id="PTHR43005:SF1">
    <property type="entry name" value="SPERMIDINE_PUTRESCINE TRANSPORT SYSTEM PERMEASE PROTEIN"/>
    <property type="match status" value="1"/>
</dbReference>
<dbReference type="Pfam" id="PF00528">
    <property type="entry name" value="BPD_transp_1"/>
    <property type="match status" value="1"/>
</dbReference>
<keyword evidence="5 7" id="KW-1133">Transmembrane helix</keyword>